<sequence>MSTPETSRYVRLRVDLVLEIDGPEALSEAAVGRIDADPSLPAEDRTQTRAAVDEDAAEALAYLVDPFDLVATVPGVELVQASWSSEDVEYDPDAGMWDLDEGLDEDDDTADDSDDEEEDEEEEGEYEEEGRTERRA</sequence>
<dbReference type="RefSeq" id="WP_359883137.1">
    <property type="nucleotide sequence ID" value="NZ_JBEYHT010000059.1"/>
</dbReference>
<dbReference type="EMBL" id="AP017424">
    <property type="protein sequence ID" value="BAU85685.1"/>
    <property type="molecule type" value="Genomic_DNA"/>
</dbReference>
<organism evidence="2 3">
    <name type="scientific">Streptomyces laurentii</name>
    <dbReference type="NCBI Taxonomy" id="39478"/>
    <lineage>
        <taxon>Bacteria</taxon>
        <taxon>Bacillati</taxon>
        <taxon>Actinomycetota</taxon>
        <taxon>Actinomycetes</taxon>
        <taxon>Kitasatosporales</taxon>
        <taxon>Streptomycetaceae</taxon>
        <taxon>Streptomyces</taxon>
    </lineage>
</organism>
<accession>A0A160P495</accession>
<evidence type="ECO:0000313" key="3">
    <source>
        <dbReference type="Proteomes" id="UP000217676"/>
    </source>
</evidence>
<proteinExistence type="predicted"/>
<name>A0A160P495_STRLU</name>
<dbReference type="AlphaFoldDB" id="A0A160P495"/>
<gene>
    <name evidence="2" type="ORF">SLA_4801</name>
</gene>
<reference evidence="2 3" key="1">
    <citation type="journal article" date="2016" name="Genome Announc.">
        <title>Complete Genome Sequence of Thiostrepton-Producing Streptomyces laurentii ATCC 31255.</title>
        <authorList>
            <person name="Doi K."/>
            <person name="Fujino Y."/>
            <person name="Nagayoshi Y."/>
            <person name="Ohshima T."/>
            <person name="Ogata S."/>
        </authorList>
    </citation>
    <scope>NUCLEOTIDE SEQUENCE [LARGE SCALE GENOMIC DNA]</scope>
    <source>
        <strain evidence="2 3">ATCC 31255</strain>
    </source>
</reference>
<dbReference type="Proteomes" id="UP000217676">
    <property type="component" value="Chromosome"/>
</dbReference>
<dbReference type="KEGG" id="slau:SLA_4801"/>
<protein>
    <submittedName>
        <fullName evidence="2">Uncharacterized protein</fullName>
    </submittedName>
</protein>
<feature type="compositionally biased region" description="Acidic residues" evidence="1">
    <location>
        <begin position="86"/>
        <end position="128"/>
    </location>
</feature>
<keyword evidence="3" id="KW-1185">Reference proteome</keyword>
<evidence type="ECO:0000256" key="1">
    <source>
        <dbReference type="SAM" id="MobiDB-lite"/>
    </source>
</evidence>
<evidence type="ECO:0000313" key="2">
    <source>
        <dbReference type="EMBL" id="BAU85685.1"/>
    </source>
</evidence>
<feature type="region of interest" description="Disordered" evidence="1">
    <location>
        <begin position="84"/>
        <end position="136"/>
    </location>
</feature>